<keyword evidence="2" id="KW-1185">Reference proteome</keyword>
<reference evidence="1" key="2">
    <citation type="submission" date="2022-06" db="UniProtKB">
        <authorList>
            <consortium name="EnsemblMetazoa"/>
        </authorList>
    </citation>
    <scope>IDENTIFICATION</scope>
</reference>
<protein>
    <submittedName>
        <fullName evidence="1">Uncharacterized protein</fullName>
    </submittedName>
</protein>
<name>A0A8R1XQC5_ONCVO</name>
<dbReference type="Proteomes" id="UP000024404">
    <property type="component" value="Unassembled WGS sequence"/>
</dbReference>
<evidence type="ECO:0000313" key="2">
    <source>
        <dbReference type="Proteomes" id="UP000024404"/>
    </source>
</evidence>
<evidence type="ECO:0000313" key="1">
    <source>
        <dbReference type="EnsemblMetazoa" id="OVOC1149.1"/>
    </source>
</evidence>
<proteinExistence type="predicted"/>
<organism evidence="1 2">
    <name type="scientific">Onchocerca volvulus</name>
    <dbReference type="NCBI Taxonomy" id="6282"/>
    <lineage>
        <taxon>Eukaryota</taxon>
        <taxon>Metazoa</taxon>
        <taxon>Ecdysozoa</taxon>
        <taxon>Nematoda</taxon>
        <taxon>Chromadorea</taxon>
        <taxon>Rhabditida</taxon>
        <taxon>Spirurina</taxon>
        <taxon>Spiruromorpha</taxon>
        <taxon>Filarioidea</taxon>
        <taxon>Onchocercidae</taxon>
        <taxon>Onchocerca</taxon>
    </lineage>
</organism>
<reference evidence="2" key="1">
    <citation type="submission" date="2013-10" db="EMBL/GenBank/DDBJ databases">
        <title>Genome sequencing of Onchocerca volvulus.</title>
        <authorList>
            <person name="Cotton J."/>
            <person name="Tsai J."/>
            <person name="Stanley E."/>
            <person name="Tracey A."/>
            <person name="Holroyd N."/>
            <person name="Lustigman S."/>
            <person name="Berriman M."/>
        </authorList>
    </citation>
    <scope>NUCLEOTIDE SEQUENCE</scope>
</reference>
<dbReference type="EMBL" id="CMVM020000024">
    <property type="status" value="NOT_ANNOTATED_CDS"/>
    <property type="molecule type" value="Genomic_DNA"/>
</dbReference>
<accession>A0A8R1XQC5</accession>
<dbReference type="EnsemblMetazoa" id="OVOC1149.1">
    <property type="protein sequence ID" value="OVOC1149.1"/>
    <property type="gene ID" value="WBGene00237958"/>
</dbReference>
<sequence>MLASKPATRPFARSEYGELYVLLIWKYDKLRNSNKSSGKRRIGNLFGSDCHLIELAPVAA</sequence>
<dbReference type="AlphaFoldDB" id="A0A8R1XQC5"/>